<dbReference type="InterPro" id="IPR049449">
    <property type="entry name" value="TesB_ACOT8-like_N"/>
</dbReference>
<dbReference type="InterPro" id="IPR042171">
    <property type="entry name" value="Acyl-CoA_hotdog"/>
</dbReference>
<evidence type="ECO:0000313" key="3">
    <source>
        <dbReference type="EMBL" id="MFC3106163.1"/>
    </source>
</evidence>
<proteinExistence type="predicted"/>
<comment type="caution">
    <text evidence="3">The sequence shown here is derived from an EMBL/GenBank/DDBJ whole genome shotgun (WGS) entry which is preliminary data.</text>
</comment>
<evidence type="ECO:0000259" key="1">
    <source>
        <dbReference type="Pfam" id="PF13622"/>
    </source>
</evidence>
<name>A0ABV7ETS8_9GAMM</name>
<dbReference type="Gene3D" id="2.40.160.210">
    <property type="entry name" value="Acyl-CoA thioesterase, double hotdog domain"/>
    <property type="match status" value="1"/>
</dbReference>
<dbReference type="InterPro" id="IPR029069">
    <property type="entry name" value="HotDog_dom_sf"/>
</dbReference>
<protein>
    <submittedName>
        <fullName evidence="3">Thioesterase family protein</fullName>
    </submittedName>
</protein>
<dbReference type="RefSeq" id="WP_380691767.1">
    <property type="nucleotide sequence ID" value="NZ_JBHRSS010000010.1"/>
</dbReference>
<organism evidence="3 4">
    <name type="scientific">Salinisphaera aquimarina</name>
    <dbReference type="NCBI Taxonomy" id="2094031"/>
    <lineage>
        <taxon>Bacteria</taxon>
        <taxon>Pseudomonadati</taxon>
        <taxon>Pseudomonadota</taxon>
        <taxon>Gammaproteobacteria</taxon>
        <taxon>Salinisphaerales</taxon>
        <taxon>Salinisphaeraceae</taxon>
        <taxon>Salinisphaera</taxon>
    </lineage>
</organism>
<dbReference type="Proteomes" id="UP001595462">
    <property type="component" value="Unassembled WGS sequence"/>
</dbReference>
<dbReference type="Pfam" id="PF20789">
    <property type="entry name" value="4HBT_3C"/>
    <property type="match status" value="1"/>
</dbReference>
<keyword evidence="4" id="KW-1185">Reference proteome</keyword>
<sequence>MTDTDTRMPLSDLLSSMTPIDGGARVHITPDWLQGRAVYGGLSVALSLQATQNVIGDGLPPLRSVQTSFIGPATSEVDIYPQVVRQGKSTAFVTVDMYSDDKLAARTTFCFGKARESRLAIANHDAPAVPSVDACGAFFEGRDGRNAGPNFAQHFNSRLADGGLPVAAAEQPEFTVWLQHKDPASRESLVGLTALADALPPAAMACFGERAPISTMTWMFDVLQAAPSTVDGWWLCRSSAEYTEDGYSAQAMTIWNTVGELVVIGRQNIAIFY</sequence>
<reference evidence="4" key="1">
    <citation type="journal article" date="2019" name="Int. J. Syst. Evol. Microbiol.">
        <title>The Global Catalogue of Microorganisms (GCM) 10K type strain sequencing project: providing services to taxonomists for standard genome sequencing and annotation.</title>
        <authorList>
            <consortium name="The Broad Institute Genomics Platform"/>
            <consortium name="The Broad Institute Genome Sequencing Center for Infectious Disease"/>
            <person name="Wu L."/>
            <person name="Ma J."/>
        </authorList>
    </citation>
    <scope>NUCLEOTIDE SEQUENCE [LARGE SCALE GENOMIC DNA]</scope>
    <source>
        <strain evidence="4">KCTC 52640</strain>
    </source>
</reference>
<evidence type="ECO:0000259" key="2">
    <source>
        <dbReference type="Pfam" id="PF20789"/>
    </source>
</evidence>
<feature type="domain" description="Acyl-CoA thioesterase-like N-terminal HotDog" evidence="1">
    <location>
        <begin position="29"/>
        <end position="112"/>
    </location>
</feature>
<feature type="domain" description="Acyl-CoA thioesterase-like C-terminal" evidence="2">
    <location>
        <begin position="144"/>
        <end position="269"/>
    </location>
</feature>
<gene>
    <name evidence="3" type="ORF">ACFOSU_20005</name>
</gene>
<dbReference type="SUPFAM" id="SSF54637">
    <property type="entry name" value="Thioesterase/thiol ester dehydrase-isomerase"/>
    <property type="match status" value="2"/>
</dbReference>
<accession>A0ABV7ETS8</accession>
<dbReference type="Pfam" id="PF13622">
    <property type="entry name" value="4HBT_3"/>
    <property type="match status" value="1"/>
</dbReference>
<dbReference type="EMBL" id="JBHRSS010000010">
    <property type="protein sequence ID" value="MFC3106163.1"/>
    <property type="molecule type" value="Genomic_DNA"/>
</dbReference>
<evidence type="ECO:0000313" key="4">
    <source>
        <dbReference type="Proteomes" id="UP001595462"/>
    </source>
</evidence>
<dbReference type="InterPro" id="IPR049450">
    <property type="entry name" value="ACOT8-like_C"/>
</dbReference>